<accession>A0AAD5QXT2</accession>
<evidence type="ECO:0000313" key="3">
    <source>
        <dbReference type="Proteomes" id="UP001196413"/>
    </source>
</evidence>
<evidence type="ECO:0000313" key="2">
    <source>
        <dbReference type="EMBL" id="KAJ1365336.1"/>
    </source>
</evidence>
<gene>
    <name evidence="2" type="ORF">KIN20_025606</name>
</gene>
<feature type="region of interest" description="Disordered" evidence="1">
    <location>
        <begin position="81"/>
        <end position="106"/>
    </location>
</feature>
<keyword evidence="3" id="KW-1185">Reference proteome</keyword>
<name>A0AAD5QXT2_PARTN</name>
<organism evidence="2 3">
    <name type="scientific">Parelaphostrongylus tenuis</name>
    <name type="common">Meningeal worm</name>
    <dbReference type="NCBI Taxonomy" id="148309"/>
    <lineage>
        <taxon>Eukaryota</taxon>
        <taxon>Metazoa</taxon>
        <taxon>Ecdysozoa</taxon>
        <taxon>Nematoda</taxon>
        <taxon>Chromadorea</taxon>
        <taxon>Rhabditida</taxon>
        <taxon>Rhabditina</taxon>
        <taxon>Rhabditomorpha</taxon>
        <taxon>Strongyloidea</taxon>
        <taxon>Metastrongylidae</taxon>
        <taxon>Parelaphostrongylus</taxon>
    </lineage>
</organism>
<sequence length="106" mass="12276">MQRDQLLVWLDRPFTHYQSTVDFVPNSQFSGLCRLQRFISPAPSKLAFVMLVAAHMEPSSSPRLSRKSTATFYGTQQPGYLRDCKESRSTGNLRRLKRRRNKELNA</sequence>
<protein>
    <submittedName>
        <fullName evidence="2">Uncharacterized protein</fullName>
    </submittedName>
</protein>
<dbReference type="AlphaFoldDB" id="A0AAD5QXT2"/>
<reference evidence="2" key="1">
    <citation type="submission" date="2021-06" db="EMBL/GenBank/DDBJ databases">
        <title>Parelaphostrongylus tenuis whole genome reference sequence.</title>
        <authorList>
            <person name="Garwood T.J."/>
            <person name="Larsen P.A."/>
            <person name="Fountain-Jones N.M."/>
            <person name="Garbe J.R."/>
            <person name="Macchietto M.G."/>
            <person name="Kania S.A."/>
            <person name="Gerhold R.W."/>
            <person name="Richards J.E."/>
            <person name="Wolf T.M."/>
        </authorList>
    </citation>
    <scope>NUCLEOTIDE SEQUENCE</scope>
    <source>
        <strain evidence="2">MNPRO001-30</strain>
        <tissue evidence="2">Meninges</tissue>
    </source>
</reference>
<evidence type="ECO:0000256" key="1">
    <source>
        <dbReference type="SAM" id="MobiDB-lite"/>
    </source>
</evidence>
<dbReference type="Proteomes" id="UP001196413">
    <property type="component" value="Unassembled WGS sequence"/>
</dbReference>
<comment type="caution">
    <text evidence="2">The sequence shown here is derived from an EMBL/GenBank/DDBJ whole genome shotgun (WGS) entry which is preliminary data.</text>
</comment>
<proteinExistence type="predicted"/>
<feature type="compositionally biased region" description="Basic residues" evidence="1">
    <location>
        <begin position="94"/>
        <end position="106"/>
    </location>
</feature>
<dbReference type="EMBL" id="JAHQIW010005240">
    <property type="protein sequence ID" value="KAJ1365336.1"/>
    <property type="molecule type" value="Genomic_DNA"/>
</dbReference>